<evidence type="ECO:0000259" key="1">
    <source>
        <dbReference type="Pfam" id="PF25205"/>
    </source>
</evidence>
<dbReference type="RefSeq" id="WP_232571830.1">
    <property type="nucleotide sequence ID" value="NZ_CP089466.1"/>
</dbReference>
<dbReference type="EMBL" id="JBHRWN010000002">
    <property type="protein sequence ID" value="MFC3477036.1"/>
    <property type="molecule type" value="Genomic_DNA"/>
</dbReference>
<reference evidence="2 3" key="1">
    <citation type="journal article" date="2019" name="Int. J. Syst. Evol. Microbiol.">
        <title>The Global Catalogue of Microorganisms (GCM) 10K type strain sequencing project: providing services to taxonomists for standard genome sequencing and annotation.</title>
        <authorList>
            <consortium name="The Broad Institute Genomics Platform"/>
            <consortium name="The Broad Institute Genome Sequencing Center for Infectious Disease"/>
            <person name="Wu L."/>
            <person name="Ma J."/>
        </authorList>
    </citation>
    <scope>NUCLEOTIDE SEQUENCE [LARGE SCALE GENOMIC DNA]</scope>
    <source>
        <strain evidence="2 3">CGMCC 1.12562</strain>
    </source>
</reference>
<keyword evidence="3" id="KW-1185">Reference proteome</keyword>
<accession>A0ABD5NCN5</accession>
<feature type="domain" description="DUF7835" evidence="1">
    <location>
        <begin position="1"/>
        <end position="66"/>
    </location>
</feature>
<sequence>MATTTPDTGRSEFCEDCDCDTPHSVAIELRAEREGDDESAAFSREPYRVATCSVCDATTALRMNDA</sequence>
<dbReference type="GeneID" id="69117043"/>
<evidence type="ECO:0000313" key="2">
    <source>
        <dbReference type="EMBL" id="MFC3477036.1"/>
    </source>
</evidence>
<gene>
    <name evidence="2" type="ORF">ACFOKC_04785</name>
</gene>
<organism evidence="2 3">
    <name type="scientific">Halobacterium litoreum</name>
    <dbReference type="NCBI Taxonomy" id="2039234"/>
    <lineage>
        <taxon>Archaea</taxon>
        <taxon>Methanobacteriati</taxon>
        <taxon>Methanobacteriota</taxon>
        <taxon>Stenosarchaea group</taxon>
        <taxon>Halobacteria</taxon>
        <taxon>Halobacteriales</taxon>
        <taxon>Halobacteriaceae</taxon>
        <taxon>Halobacterium</taxon>
    </lineage>
</organism>
<comment type="caution">
    <text evidence="2">The sequence shown here is derived from an EMBL/GenBank/DDBJ whole genome shotgun (WGS) entry which is preliminary data.</text>
</comment>
<dbReference type="AlphaFoldDB" id="A0ABD5NCN5"/>
<name>A0ABD5NCN5_9EURY</name>
<protein>
    <recommendedName>
        <fullName evidence="1">DUF7835 domain-containing protein</fullName>
    </recommendedName>
</protein>
<proteinExistence type="predicted"/>
<dbReference type="InterPro" id="IPR057157">
    <property type="entry name" value="DUF7835"/>
</dbReference>
<dbReference type="Pfam" id="PF25205">
    <property type="entry name" value="DUF7835"/>
    <property type="match status" value="1"/>
</dbReference>
<dbReference type="Proteomes" id="UP001595660">
    <property type="component" value="Unassembled WGS sequence"/>
</dbReference>
<evidence type="ECO:0000313" key="3">
    <source>
        <dbReference type="Proteomes" id="UP001595660"/>
    </source>
</evidence>